<reference evidence="4 5" key="1">
    <citation type="submission" date="2020-10" db="EMBL/GenBank/DDBJ databases">
        <title>Haloactinobacterium sp. RN3S43, a bacterium isolated from saline soil.</title>
        <authorList>
            <person name="Sun J.-Q."/>
        </authorList>
    </citation>
    <scope>NUCLEOTIDE SEQUENCE [LARGE SCALE GENOMIC DNA]</scope>
    <source>
        <strain evidence="4 5">RN3S43</strain>
    </source>
</reference>
<dbReference type="InterPro" id="IPR014710">
    <property type="entry name" value="RmlC-like_jellyroll"/>
</dbReference>
<dbReference type="GO" id="GO:0046872">
    <property type="term" value="F:metal ion binding"/>
    <property type="evidence" value="ECO:0007669"/>
    <property type="project" value="UniProtKB-KW"/>
</dbReference>
<sequence>MRRVAVAGHVCLDLVPRQLPHGGLAPGSLVEVGPIEVSLGGSVANAARTLQHLGHPVRACAVVGDDDLADVLRRRMVGPLLQADLVQVPSTTSYSLVLEPGGQDRAFWHHVGANAAFGAGALDLSGIDLLHLGYPSLLPGLVVDDGEPLLALLRDARQQGVTTSVDFAVVSPADRASGPDWERLLPALAAECDVLSPSLADLRSILPDGEQLASSFAKRLVEWGAGVVAVSDGENGLTLRAGDRARLRAGGAALAPLADAWASTSLHQRAVPVDRVVTTNGAGDAVSAALLYALSVELDPSRAAALMAAVAAAVVSGQDPGADAIAQLCPELAALGAIEITANQPPARFYRGGAQIAGFRGQAHADDYTPEDWVASTVEVRGDEPTGLTRLPDGTILREAIAAQPEHWLGAEHVARFGEDTKLLVKLLDAGQRLPVHAHPDGAFARREVGTAHGKAEAWYILTPGTVHLGLREPVRQEEMADLVARQDAETMLGLLHEIAVQPGDCVYVPPGVLHAIGEGILLVEVQEPEDLSILLEWRDFDLDGAAHGHLGLGFDRALEAVDLTAMTTDRLGELVMAPAGGACLPEEAEHYFRLEVISVAGVTDLPTGYCIVVGLEGDVQIGGTGGTPTSVAGGRSALVPAYVAAPWLAGTGRVVVLRPPPP</sequence>
<dbReference type="Gene3D" id="2.60.120.10">
    <property type="entry name" value="Jelly Rolls"/>
    <property type="match status" value="1"/>
</dbReference>
<dbReference type="Proteomes" id="UP000593758">
    <property type="component" value="Chromosome"/>
</dbReference>
<dbReference type="InterPro" id="IPR011051">
    <property type="entry name" value="RmlC_Cupin_sf"/>
</dbReference>
<dbReference type="Gene3D" id="3.40.1190.20">
    <property type="match status" value="1"/>
</dbReference>
<dbReference type="CDD" id="cd07010">
    <property type="entry name" value="cupin_PMI_type_I_N_bac"/>
    <property type="match status" value="1"/>
</dbReference>
<dbReference type="RefSeq" id="WP_193497695.1">
    <property type="nucleotide sequence ID" value="NZ_CP063169.1"/>
</dbReference>
<dbReference type="PANTHER" id="PTHR42742:SF3">
    <property type="entry name" value="FRUCTOKINASE"/>
    <property type="match status" value="1"/>
</dbReference>
<keyword evidence="1" id="KW-0479">Metal-binding</keyword>
<dbReference type="KEGG" id="halt:IM660_01540"/>
<evidence type="ECO:0000256" key="2">
    <source>
        <dbReference type="ARBA" id="ARBA00022833"/>
    </source>
</evidence>
<evidence type="ECO:0000313" key="5">
    <source>
        <dbReference type="Proteomes" id="UP000593758"/>
    </source>
</evidence>
<feature type="domain" description="Carbohydrate kinase PfkB" evidence="3">
    <location>
        <begin position="1"/>
        <end position="319"/>
    </location>
</feature>
<gene>
    <name evidence="4" type="ORF">IM660_01540</name>
</gene>
<accession>A0A7M1STX4</accession>
<keyword evidence="2" id="KW-0862">Zinc</keyword>
<dbReference type="SUPFAM" id="SSF53613">
    <property type="entry name" value="Ribokinase-like"/>
    <property type="match status" value="1"/>
</dbReference>
<name>A0A7M1STX4_9MICO</name>
<dbReference type="EMBL" id="CP063169">
    <property type="protein sequence ID" value="QOR71026.1"/>
    <property type="molecule type" value="Genomic_DNA"/>
</dbReference>
<evidence type="ECO:0000259" key="3">
    <source>
        <dbReference type="Pfam" id="PF00294"/>
    </source>
</evidence>
<dbReference type="PANTHER" id="PTHR42742">
    <property type="entry name" value="TRANSCRIPTIONAL REPRESSOR MPRA"/>
    <property type="match status" value="1"/>
</dbReference>
<evidence type="ECO:0000313" key="4">
    <source>
        <dbReference type="EMBL" id="QOR71026.1"/>
    </source>
</evidence>
<dbReference type="InterPro" id="IPR029056">
    <property type="entry name" value="Ribokinase-like"/>
</dbReference>
<dbReference type="InterPro" id="IPR051804">
    <property type="entry name" value="Carb_Metab_Reg_Kinase/Isom"/>
</dbReference>
<dbReference type="Pfam" id="PF00294">
    <property type="entry name" value="PfkB"/>
    <property type="match status" value="1"/>
</dbReference>
<protein>
    <recommendedName>
        <fullName evidence="3">Carbohydrate kinase PfkB domain-containing protein</fullName>
    </recommendedName>
</protein>
<proteinExistence type="predicted"/>
<dbReference type="SUPFAM" id="SSF51182">
    <property type="entry name" value="RmlC-like cupins"/>
    <property type="match status" value="1"/>
</dbReference>
<dbReference type="InterPro" id="IPR011611">
    <property type="entry name" value="PfkB_dom"/>
</dbReference>
<dbReference type="AlphaFoldDB" id="A0A7M1STX4"/>
<keyword evidence="5" id="KW-1185">Reference proteome</keyword>
<evidence type="ECO:0000256" key="1">
    <source>
        <dbReference type="ARBA" id="ARBA00022723"/>
    </source>
</evidence>
<organism evidence="4 5">
    <name type="scientific">Ruania alkalisoli</name>
    <dbReference type="NCBI Taxonomy" id="2779775"/>
    <lineage>
        <taxon>Bacteria</taxon>
        <taxon>Bacillati</taxon>
        <taxon>Actinomycetota</taxon>
        <taxon>Actinomycetes</taxon>
        <taxon>Micrococcales</taxon>
        <taxon>Ruaniaceae</taxon>
        <taxon>Ruania</taxon>
    </lineage>
</organism>